<name>A0ACB8G7H9_9SAUR</name>
<keyword evidence="2" id="KW-1185">Reference proteome</keyword>
<gene>
    <name evidence="1" type="ORF">K3G42_006404</name>
</gene>
<protein>
    <submittedName>
        <fullName evidence="1">Uncharacterized protein</fullName>
    </submittedName>
</protein>
<reference evidence="1" key="1">
    <citation type="submission" date="2021-08" db="EMBL/GenBank/DDBJ databases">
        <title>The first chromosome-level gecko genome reveals the dynamic sex chromosomes of Neotropical dwarf geckos (Sphaerodactylidae: Sphaerodactylus).</title>
        <authorList>
            <person name="Pinto B.J."/>
            <person name="Keating S.E."/>
            <person name="Gamble T."/>
        </authorList>
    </citation>
    <scope>NUCLEOTIDE SEQUENCE</scope>
    <source>
        <strain evidence="1">TG3544</strain>
    </source>
</reference>
<sequence length="162" mass="17268">MHPTWTMKPHTKTVAEGDGWTRKRHKPLCLKPITLQDFPFLAALDTNFSAASSRTGAAVPLPLSPAVPAPRTGSTGSLFGEETVPICCRQEVPVASLTKNSLGAVRAAVGIKWWGAGCKVLGGGAGGIMGEVLSNLLNTNFCGRTLLKRESSPPLLLFFFFF</sequence>
<dbReference type="EMBL" id="CM037614">
    <property type="protein sequence ID" value="KAH8015633.1"/>
    <property type="molecule type" value="Genomic_DNA"/>
</dbReference>
<accession>A0ACB8G7H9</accession>
<comment type="caution">
    <text evidence="1">The sequence shown here is derived from an EMBL/GenBank/DDBJ whole genome shotgun (WGS) entry which is preliminary data.</text>
</comment>
<organism evidence="1 2">
    <name type="scientific">Sphaerodactylus townsendi</name>
    <dbReference type="NCBI Taxonomy" id="933632"/>
    <lineage>
        <taxon>Eukaryota</taxon>
        <taxon>Metazoa</taxon>
        <taxon>Chordata</taxon>
        <taxon>Craniata</taxon>
        <taxon>Vertebrata</taxon>
        <taxon>Euteleostomi</taxon>
        <taxon>Lepidosauria</taxon>
        <taxon>Squamata</taxon>
        <taxon>Bifurcata</taxon>
        <taxon>Gekkota</taxon>
        <taxon>Sphaerodactylidae</taxon>
        <taxon>Sphaerodactylus</taxon>
    </lineage>
</organism>
<evidence type="ECO:0000313" key="1">
    <source>
        <dbReference type="EMBL" id="KAH8015633.1"/>
    </source>
</evidence>
<dbReference type="Proteomes" id="UP000827872">
    <property type="component" value="Linkage Group LG01"/>
</dbReference>
<evidence type="ECO:0000313" key="2">
    <source>
        <dbReference type="Proteomes" id="UP000827872"/>
    </source>
</evidence>
<proteinExistence type="predicted"/>